<dbReference type="Proteomes" id="UP001060215">
    <property type="component" value="Chromosome 7"/>
</dbReference>
<evidence type="ECO:0000313" key="2">
    <source>
        <dbReference type="Proteomes" id="UP001060215"/>
    </source>
</evidence>
<keyword evidence="2" id="KW-1185">Reference proteome</keyword>
<dbReference type="EMBL" id="CM045764">
    <property type="protein sequence ID" value="KAI8006795.1"/>
    <property type="molecule type" value="Genomic_DNA"/>
</dbReference>
<evidence type="ECO:0000313" key="1">
    <source>
        <dbReference type="EMBL" id="KAI8006795.1"/>
    </source>
</evidence>
<reference evidence="1 2" key="1">
    <citation type="journal article" date="2022" name="Plant J.">
        <title>Chromosome-level genome of Camellia lanceoleosa provides a valuable resource for understanding genome evolution and self-incompatibility.</title>
        <authorList>
            <person name="Gong W."/>
            <person name="Xiao S."/>
            <person name="Wang L."/>
            <person name="Liao Z."/>
            <person name="Chang Y."/>
            <person name="Mo W."/>
            <person name="Hu G."/>
            <person name="Li W."/>
            <person name="Zhao G."/>
            <person name="Zhu H."/>
            <person name="Hu X."/>
            <person name="Ji K."/>
            <person name="Xiang X."/>
            <person name="Song Q."/>
            <person name="Yuan D."/>
            <person name="Jin S."/>
            <person name="Zhang L."/>
        </authorList>
    </citation>
    <scope>NUCLEOTIDE SEQUENCE [LARGE SCALE GENOMIC DNA]</scope>
    <source>
        <strain evidence="1">SQ_2022a</strain>
    </source>
</reference>
<sequence length="157" mass="17757">MRHQTQKLLLVVTRKWRMRMGGHYFILVPQKWLFRLIARRLLGQTFARIAPACAFIANIIIVHNLFDALTSSSGHRLHFLIYDKYLRTLEKAIKAVKSTLGPQSASNLQLAEGEFILGIDGTVPTQLVLQHIAISAWPGRLTLTNYALYFESLGVGL</sequence>
<organism evidence="1 2">
    <name type="scientific">Camellia lanceoleosa</name>
    <dbReference type="NCBI Taxonomy" id="1840588"/>
    <lineage>
        <taxon>Eukaryota</taxon>
        <taxon>Viridiplantae</taxon>
        <taxon>Streptophyta</taxon>
        <taxon>Embryophyta</taxon>
        <taxon>Tracheophyta</taxon>
        <taxon>Spermatophyta</taxon>
        <taxon>Magnoliopsida</taxon>
        <taxon>eudicotyledons</taxon>
        <taxon>Gunneridae</taxon>
        <taxon>Pentapetalae</taxon>
        <taxon>asterids</taxon>
        <taxon>Ericales</taxon>
        <taxon>Theaceae</taxon>
        <taxon>Camellia</taxon>
    </lineage>
</organism>
<comment type="caution">
    <text evidence="1">The sequence shown here is derived from an EMBL/GenBank/DDBJ whole genome shotgun (WGS) entry which is preliminary data.</text>
</comment>
<name>A0ACC0H2F8_9ERIC</name>
<proteinExistence type="predicted"/>
<protein>
    <submittedName>
        <fullName evidence="1">Uncharacterized protein</fullName>
    </submittedName>
</protein>
<accession>A0ACC0H2F8</accession>
<gene>
    <name evidence="1" type="ORF">LOK49_LG07G00064</name>
</gene>